<accession>A0A078AYZ9</accession>
<sequence>MCAITHGQEQKLSLLEQKIEKDIKTKLRYLVITCIDPIEAARLPSKDLRIQITKIKGPVFTAAKGQKGISEGPFADEWLSKLMGKNVFLLRSATDYVKNVPDCKIIPKKIQGGQAKGFISKAAIKIMNEASVRDLKQRVIQKLKLEENDKIKIDTIAFRPNIVIDSFEPYSEDAIQEARIGSVMMRLVGYCNRSNLRPDQIDTFDDFSCKKSKETLAQYRKNEYGTLFGTYYQAEIIESQSLFNKLFTGYHQPNFRKNLQQYGIIKTYDEFKVRVKGKKLF</sequence>
<dbReference type="Proteomes" id="UP000039865">
    <property type="component" value="Unassembled WGS sequence"/>
</dbReference>
<proteinExistence type="predicted"/>
<dbReference type="Pfam" id="PF03473">
    <property type="entry name" value="MOSC"/>
    <property type="match status" value="1"/>
</dbReference>
<dbReference type="GO" id="GO:0003824">
    <property type="term" value="F:catalytic activity"/>
    <property type="evidence" value="ECO:0007669"/>
    <property type="project" value="InterPro"/>
</dbReference>
<evidence type="ECO:0000259" key="1">
    <source>
        <dbReference type="Pfam" id="PF03473"/>
    </source>
</evidence>
<keyword evidence="3" id="KW-1185">Reference proteome</keyword>
<organism evidence="2 3">
    <name type="scientific">Stylonychia lemnae</name>
    <name type="common">Ciliate</name>
    <dbReference type="NCBI Taxonomy" id="5949"/>
    <lineage>
        <taxon>Eukaryota</taxon>
        <taxon>Sar</taxon>
        <taxon>Alveolata</taxon>
        <taxon>Ciliophora</taxon>
        <taxon>Intramacronucleata</taxon>
        <taxon>Spirotrichea</taxon>
        <taxon>Stichotrichia</taxon>
        <taxon>Sporadotrichida</taxon>
        <taxon>Oxytrichidae</taxon>
        <taxon>Stylonychinae</taxon>
        <taxon>Stylonychia</taxon>
    </lineage>
</organism>
<name>A0A078AYZ9_STYLE</name>
<evidence type="ECO:0000313" key="3">
    <source>
        <dbReference type="Proteomes" id="UP000039865"/>
    </source>
</evidence>
<feature type="domain" description="MOSC" evidence="1">
    <location>
        <begin position="121"/>
        <end position="234"/>
    </location>
</feature>
<protein>
    <submittedName>
        <fullName evidence="2">Molybdenum cofactor sulfurase</fullName>
    </submittedName>
</protein>
<dbReference type="OrthoDB" id="10264306at2759"/>
<evidence type="ECO:0000313" key="2">
    <source>
        <dbReference type="EMBL" id="CDW86028.1"/>
    </source>
</evidence>
<dbReference type="EMBL" id="CCKQ01014278">
    <property type="protein sequence ID" value="CDW86028.1"/>
    <property type="molecule type" value="Genomic_DNA"/>
</dbReference>
<dbReference type="GO" id="GO:0030170">
    <property type="term" value="F:pyridoxal phosphate binding"/>
    <property type="evidence" value="ECO:0007669"/>
    <property type="project" value="InterPro"/>
</dbReference>
<dbReference type="InParanoid" id="A0A078AYZ9"/>
<dbReference type="AlphaFoldDB" id="A0A078AYZ9"/>
<reference evidence="2 3" key="1">
    <citation type="submission" date="2014-06" db="EMBL/GenBank/DDBJ databases">
        <authorList>
            <person name="Swart Estienne"/>
        </authorList>
    </citation>
    <scope>NUCLEOTIDE SEQUENCE [LARGE SCALE GENOMIC DNA]</scope>
    <source>
        <strain evidence="2 3">130c</strain>
    </source>
</reference>
<gene>
    <name evidence="2" type="primary">Contig19050.g20197</name>
    <name evidence="2" type="ORF">STYLEM_15119</name>
</gene>
<dbReference type="GO" id="GO:0030151">
    <property type="term" value="F:molybdenum ion binding"/>
    <property type="evidence" value="ECO:0007669"/>
    <property type="project" value="InterPro"/>
</dbReference>
<dbReference type="InterPro" id="IPR005302">
    <property type="entry name" value="MoCF_Sase_C"/>
</dbReference>